<keyword evidence="2 3" id="KW-0274">FAD</keyword>
<dbReference type="InterPro" id="IPR036134">
    <property type="entry name" value="Crypto/Photolyase_FAD-like_sf"/>
</dbReference>
<dbReference type="GO" id="GO:0005737">
    <property type="term" value="C:cytoplasm"/>
    <property type="evidence" value="ECO:0007669"/>
    <property type="project" value="TreeGrafter"/>
</dbReference>
<dbReference type="InterPro" id="IPR002081">
    <property type="entry name" value="Cryptochrome/DNA_photolyase_1"/>
</dbReference>
<accession>A0A495PUS4</accession>
<dbReference type="OrthoDB" id="9772484at2"/>
<gene>
    <name evidence="5" type="ORF">BC962_2000</name>
</gene>
<dbReference type="Gene3D" id="1.25.40.80">
    <property type="match status" value="1"/>
</dbReference>
<dbReference type="PANTHER" id="PTHR11455">
    <property type="entry name" value="CRYPTOCHROME"/>
    <property type="match status" value="1"/>
</dbReference>
<evidence type="ECO:0000259" key="4">
    <source>
        <dbReference type="Pfam" id="PF03441"/>
    </source>
</evidence>
<organism evidence="5 6">
    <name type="scientific">Gillisia mitskevichiae</name>
    <dbReference type="NCBI Taxonomy" id="270921"/>
    <lineage>
        <taxon>Bacteria</taxon>
        <taxon>Pseudomonadati</taxon>
        <taxon>Bacteroidota</taxon>
        <taxon>Flavobacteriia</taxon>
        <taxon>Flavobacteriales</taxon>
        <taxon>Flavobacteriaceae</taxon>
        <taxon>Gillisia</taxon>
    </lineage>
</organism>
<evidence type="ECO:0000313" key="6">
    <source>
        <dbReference type="Proteomes" id="UP000276282"/>
    </source>
</evidence>
<dbReference type="EMBL" id="RBLG01000002">
    <property type="protein sequence ID" value="RKS53746.1"/>
    <property type="molecule type" value="Genomic_DNA"/>
</dbReference>
<dbReference type="GO" id="GO:0003677">
    <property type="term" value="F:DNA binding"/>
    <property type="evidence" value="ECO:0007669"/>
    <property type="project" value="TreeGrafter"/>
</dbReference>
<keyword evidence="6" id="KW-1185">Reference proteome</keyword>
<dbReference type="PANTHER" id="PTHR11455:SF18">
    <property type="entry name" value="SI:CH1073-390K14.1"/>
    <property type="match status" value="1"/>
</dbReference>
<dbReference type="GO" id="GO:0003904">
    <property type="term" value="F:deoxyribodipyrimidine photo-lyase activity"/>
    <property type="evidence" value="ECO:0007669"/>
    <property type="project" value="TreeGrafter"/>
</dbReference>
<reference evidence="5 6" key="1">
    <citation type="submission" date="2018-10" db="EMBL/GenBank/DDBJ databases">
        <title>Genomic Encyclopedia of Archaeal and Bacterial Type Strains, Phase II (KMG-II): from individual species to whole genera.</title>
        <authorList>
            <person name="Goeker M."/>
        </authorList>
    </citation>
    <scope>NUCLEOTIDE SEQUENCE [LARGE SCALE GENOMIC DNA]</scope>
    <source>
        <strain evidence="5 6">DSM 19839</strain>
    </source>
</reference>
<comment type="cofactor">
    <cofactor evidence="3">
        <name>FAD</name>
        <dbReference type="ChEBI" id="CHEBI:57692"/>
    </cofactor>
    <text evidence="3">Binds 1 FAD per subunit.</text>
</comment>
<keyword evidence="1 3" id="KW-0285">Flavoprotein</keyword>
<dbReference type="GO" id="GO:0032922">
    <property type="term" value="P:circadian regulation of gene expression"/>
    <property type="evidence" value="ECO:0007669"/>
    <property type="project" value="TreeGrafter"/>
</dbReference>
<dbReference type="AlphaFoldDB" id="A0A495PUS4"/>
<evidence type="ECO:0000313" key="5">
    <source>
        <dbReference type="EMBL" id="RKS53746.1"/>
    </source>
</evidence>
<dbReference type="RefSeq" id="WP_121345824.1">
    <property type="nucleotide sequence ID" value="NZ_RBLG01000002.1"/>
</dbReference>
<evidence type="ECO:0000256" key="1">
    <source>
        <dbReference type="ARBA" id="ARBA00022630"/>
    </source>
</evidence>
<dbReference type="Proteomes" id="UP000276282">
    <property type="component" value="Unassembled WGS sequence"/>
</dbReference>
<dbReference type="Pfam" id="PF03441">
    <property type="entry name" value="FAD_binding_7"/>
    <property type="match status" value="1"/>
</dbReference>
<feature type="binding site" evidence="3">
    <location>
        <position position="75"/>
    </location>
    <ligand>
        <name>FAD</name>
        <dbReference type="ChEBI" id="CHEBI:57692"/>
    </ligand>
</feature>
<dbReference type="GO" id="GO:0071949">
    <property type="term" value="F:FAD binding"/>
    <property type="evidence" value="ECO:0007669"/>
    <property type="project" value="TreeGrafter"/>
</dbReference>
<evidence type="ECO:0000256" key="3">
    <source>
        <dbReference type="PIRSR" id="PIRSR602081-1"/>
    </source>
</evidence>
<name>A0A495PUS4_9FLAO</name>
<dbReference type="SUPFAM" id="SSF48173">
    <property type="entry name" value="Cryptochrome/photolyase FAD-binding domain"/>
    <property type="match status" value="1"/>
</dbReference>
<dbReference type="InterPro" id="IPR005101">
    <property type="entry name" value="Cryptochr/Photolyase_FAD-bd"/>
</dbReference>
<evidence type="ECO:0000256" key="2">
    <source>
        <dbReference type="ARBA" id="ARBA00022827"/>
    </source>
</evidence>
<sequence length="372" mass="43696">MELFEQQVSIFPTSYSEILQRVRNIDPVKYGSSRNYINGSVTYLSPYISRGIISTKFVFDEILNQGYQPAQIGKFIQELAWRDYWQQVWIAKGNAINRDLKHPQVAVSNSGFSKAIVEAKTGIEAIDSAIQEFYRTGYLHNHLRMYIASIACNSAQSHWNLPAKWMYYHLLDADWASNALSWQWVAGSNANKKYVANQENINNYCFTNQQNTFLDVPYESLPLSEIPEILKEVEYLELKTPLPDRQPIVIDEKLPTCIYNFYNLDPLWKKEISANRILLLESSHFKEYPVSQKTMDFIIELAEENITNIQVYVGEFNELIKDHNFADIYYKEHPLNNHYKGIEKPRDWMFDVKGYYPSFFAFWKKCKKRLDF</sequence>
<protein>
    <submittedName>
        <fullName evidence="5">Deoxyribodipyrimidine photo-lyase</fullName>
    </submittedName>
</protein>
<keyword evidence="5" id="KW-0456">Lyase</keyword>
<proteinExistence type="predicted"/>
<dbReference type="Gene3D" id="1.10.579.10">
    <property type="entry name" value="DNA Cyclobutane Dipyrimidine Photolyase, subunit A, domain 3"/>
    <property type="match status" value="1"/>
</dbReference>
<comment type="caution">
    <text evidence="5">The sequence shown here is derived from an EMBL/GenBank/DDBJ whole genome shotgun (WGS) entry which is preliminary data.</text>
</comment>
<dbReference type="GO" id="GO:0043153">
    <property type="term" value="P:entrainment of circadian clock by photoperiod"/>
    <property type="evidence" value="ECO:0007669"/>
    <property type="project" value="TreeGrafter"/>
</dbReference>
<feature type="binding site" evidence="3">
    <location>
        <position position="30"/>
    </location>
    <ligand>
        <name>FAD</name>
        <dbReference type="ChEBI" id="CHEBI:57692"/>
    </ligand>
</feature>
<feature type="binding site" evidence="3">
    <location>
        <begin position="172"/>
        <end position="174"/>
    </location>
    <ligand>
        <name>FAD</name>
        <dbReference type="ChEBI" id="CHEBI:57692"/>
    </ligand>
</feature>
<feature type="domain" description="Cryptochrome/DNA photolyase FAD-binding" evidence="4">
    <location>
        <begin position="75"/>
        <end position="194"/>
    </location>
</feature>